<comment type="subcellular location">
    <subcellularLocation>
        <location evidence="1">Membrane</location>
        <topology evidence="1">Multi-pass membrane protein</topology>
    </subcellularLocation>
</comment>
<evidence type="ECO:0000256" key="1">
    <source>
        <dbReference type="ARBA" id="ARBA00004141"/>
    </source>
</evidence>
<protein>
    <submittedName>
        <fullName evidence="8">Protein belonging to Uncharacterized protein family UPF0118</fullName>
    </submittedName>
</protein>
<keyword evidence="4 7" id="KW-1133">Transmembrane helix</keyword>
<organism evidence="8">
    <name type="scientific">gut metagenome</name>
    <dbReference type="NCBI Taxonomy" id="749906"/>
    <lineage>
        <taxon>unclassified sequences</taxon>
        <taxon>metagenomes</taxon>
        <taxon>organismal metagenomes</taxon>
    </lineage>
</organism>
<feature type="compositionally biased region" description="Basic and acidic residues" evidence="6">
    <location>
        <begin position="83"/>
        <end position="94"/>
    </location>
</feature>
<comment type="similarity">
    <text evidence="2">Belongs to the autoinducer-2 exporter (AI-2E) (TC 2.A.86) family.</text>
</comment>
<feature type="region of interest" description="Disordered" evidence="6">
    <location>
        <begin position="73"/>
        <end position="94"/>
    </location>
</feature>
<evidence type="ECO:0000256" key="2">
    <source>
        <dbReference type="ARBA" id="ARBA00009773"/>
    </source>
</evidence>
<evidence type="ECO:0000256" key="5">
    <source>
        <dbReference type="ARBA" id="ARBA00023136"/>
    </source>
</evidence>
<evidence type="ECO:0000256" key="4">
    <source>
        <dbReference type="ARBA" id="ARBA00022989"/>
    </source>
</evidence>
<proteinExistence type="inferred from homology"/>
<dbReference type="Pfam" id="PF01594">
    <property type="entry name" value="AI-2E_transport"/>
    <property type="match status" value="1"/>
</dbReference>
<evidence type="ECO:0000256" key="6">
    <source>
        <dbReference type="SAM" id="MobiDB-lite"/>
    </source>
</evidence>
<reference evidence="8" key="1">
    <citation type="journal article" date="2012" name="PLoS ONE">
        <title>Gene sets for utilization of primary and secondary nutrition supplies in the distal gut of endangered iberian lynx.</title>
        <authorList>
            <person name="Alcaide M."/>
            <person name="Messina E."/>
            <person name="Richter M."/>
            <person name="Bargiela R."/>
            <person name="Peplies J."/>
            <person name="Huws S.A."/>
            <person name="Newbold C.J."/>
            <person name="Golyshin P.N."/>
            <person name="Simon M.A."/>
            <person name="Lopez G."/>
            <person name="Yakimov M.M."/>
            <person name="Ferrer M."/>
        </authorList>
    </citation>
    <scope>NUCLEOTIDE SEQUENCE</scope>
</reference>
<evidence type="ECO:0000256" key="7">
    <source>
        <dbReference type="SAM" id="Phobius"/>
    </source>
</evidence>
<gene>
    <name evidence="8" type="ORF">EVA_18531</name>
</gene>
<dbReference type="EMBL" id="AMCI01007014">
    <property type="protein sequence ID" value="EJW93362.1"/>
    <property type="molecule type" value="Genomic_DNA"/>
</dbReference>
<keyword evidence="5 7" id="KW-0472">Membrane</keyword>
<evidence type="ECO:0000313" key="8">
    <source>
        <dbReference type="EMBL" id="EJW93362.1"/>
    </source>
</evidence>
<dbReference type="AlphaFoldDB" id="J9FUV3"/>
<name>J9FUV3_9ZZZZ</name>
<feature type="non-terminal residue" evidence="8">
    <location>
        <position position="1"/>
    </location>
</feature>
<sequence length="94" mass="10313">VFIIVQIITDMVVTPKVMGKAMGLNPAILLLSLSVWGALLGFLGLLIALPLSTLIIAYWQRYVTKEHDGHVRIPFGSGPDEPEAIKGEEPIKYQ</sequence>
<dbReference type="GO" id="GO:0016020">
    <property type="term" value="C:membrane"/>
    <property type="evidence" value="ECO:0007669"/>
    <property type="project" value="UniProtKB-SubCell"/>
</dbReference>
<feature type="transmembrane region" description="Helical" evidence="7">
    <location>
        <begin position="27"/>
        <end position="59"/>
    </location>
</feature>
<evidence type="ECO:0000256" key="3">
    <source>
        <dbReference type="ARBA" id="ARBA00022692"/>
    </source>
</evidence>
<accession>J9FUV3</accession>
<comment type="caution">
    <text evidence="8">The sequence shown here is derived from an EMBL/GenBank/DDBJ whole genome shotgun (WGS) entry which is preliminary data.</text>
</comment>
<dbReference type="InterPro" id="IPR002549">
    <property type="entry name" value="AI-2E-like"/>
</dbReference>
<keyword evidence="3 7" id="KW-0812">Transmembrane</keyword>